<accession>A0A433CYP4</accession>
<sequence>MPKPSLDLGRVDLEHKTILHSPPSSSRSSAAVTKVYGNFCTPTSNKLNKTLRSFTFTMLESTKTGSSDENAIAAKRSVDVYVNLGLVG</sequence>
<evidence type="ECO:0000313" key="2">
    <source>
        <dbReference type="Proteomes" id="UP000268093"/>
    </source>
</evidence>
<dbReference type="Proteomes" id="UP000268093">
    <property type="component" value="Unassembled WGS sequence"/>
</dbReference>
<gene>
    <name evidence="1" type="ORF">BC936DRAFT_136834</name>
</gene>
<evidence type="ECO:0000313" key="1">
    <source>
        <dbReference type="EMBL" id="RUP43706.1"/>
    </source>
</evidence>
<comment type="caution">
    <text evidence="1">The sequence shown here is derived from an EMBL/GenBank/DDBJ whole genome shotgun (WGS) entry which is preliminary data.</text>
</comment>
<dbReference type="EMBL" id="RBNI01010453">
    <property type="protein sequence ID" value="RUP43706.1"/>
    <property type="molecule type" value="Genomic_DNA"/>
</dbReference>
<organism evidence="1 2">
    <name type="scientific">Jimgerdemannia flammicorona</name>
    <dbReference type="NCBI Taxonomy" id="994334"/>
    <lineage>
        <taxon>Eukaryota</taxon>
        <taxon>Fungi</taxon>
        <taxon>Fungi incertae sedis</taxon>
        <taxon>Mucoromycota</taxon>
        <taxon>Mucoromycotina</taxon>
        <taxon>Endogonomycetes</taxon>
        <taxon>Endogonales</taxon>
        <taxon>Endogonaceae</taxon>
        <taxon>Jimgerdemannia</taxon>
    </lineage>
</organism>
<reference evidence="1 2" key="1">
    <citation type="journal article" date="2018" name="New Phytol.">
        <title>Phylogenomics of Endogonaceae and evolution of mycorrhizas within Mucoromycota.</title>
        <authorList>
            <person name="Chang Y."/>
            <person name="Desiro A."/>
            <person name="Na H."/>
            <person name="Sandor L."/>
            <person name="Lipzen A."/>
            <person name="Clum A."/>
            <person name="Barry K."/>
            <person name="Grigoriev I.V."/>
            <person name="Martin F.M."/>
            <person name="Stajich J.E."/>
            <person name="Smith M.E."/>
            <person name="Bonito G."/>
            <person name="Spatafora J.W."/>
        </authorList>
    </citation>
    <scope>NUCLEOTIDE SEQUENCE [LARGE SCALE GENOMIC DNA]</scope>
    <source>
        <strain evidence="1 2">GMNB39</strain>
    </source>
</reference>
<proteinExistence type="predicted"/>
<protein>
    <submittedName>
        <fullName evidence="1">Uncharacterized protein</fullName>
    </submittedName>
</protein>
<dbReference type="OrthoDB" id="2196187at2759"/>
<name>A0A433CYP4_9FUNG</name>
<keyword evidence="2" id="KW-1185">Reference proteome</keyword>
<dbReference type="AlphaFoldDB" id="A0A433CYP4"/>